<gene>
    <name evidence="2" type="ORF">NOO_LOCUS7707</name>
</gene>
<feature type="region of interest" description="Disordered" evidence="1">
    <location>
        <begin position="112"/>
        <end position="140"/>
    </location>
</feature>
<dbReference type="WBParaSite" id="nOo.2.0.1.t07707-RA">
    <property type="protein sequence ID" value="nOo.2.0.1.t07707-RA"/>
    <property type="gene ID" value="nOo.2.0.1.g07707"/>
</dbReference>
<dbReference type="OrthoDB" id="10448879at2759"/>
<feature type="compositionally biased region" description="Basic and acidic residues" evidence="1">
    <location>
        <begin position="39"/>
        <end position="70"/>
    </location>
</feature>
<sequence length="140" mass="15653">MVSIITSRSYLGLNYALHKILAAIGAQNLKNKSLVKVKEKNTKVNKDEKNEKDKSETAKKIENKKEESAKKSQKILFASKNGTKLMKTKKMAVPGVIDEAKTAISITLTEPTEEISTKSVQQNLTKTEQEISPEMDMKEK</sequence>
<feature type="compositionally biased region" description="Polar residues" evidence="1">
    <location>
        <begin position="117"/>
        <end position="126"/>
    </location>
</feature>
<evidence type="ECO:0000256" key="1">
    <source>
        <dbReference type="SAM" id="MobiDB-lite"/>
    </source>
</evidence>
<dbReference type="AlphaFoldDB" id="A0A182EHY1"/>
<keyword evidence="3" id="KW-1185">Reference proteome</keyword>
<reference evidence="4" key="1">
    <citation type="submission" date="2016-06" db="UniProtKB">
        <authorList>
            <consortium name="WormBaseParasite"/>
        </authorList>
    </citation>
    <scope>IDENTIFICATION</scope>
</reference>
<feature type="region of interest" description="Disordered" evidence="1">
    <location>
        <begin position="39"/>
        <end position="73"/>
    </location>
</feature>
<organism evidence="4">
    <name type="scientific">Onchocerca ochengi</name>
    <name type="common">Filarial nematode worm</name>
    <dbReference type="NCBI Taxonomy" id="42157"/>
    <lineage>
        <taxon>Eukaryota</taxon>
        <taxon>Metazoa</taxon>
        <taxon>Ecdysozoa</taxon>
        <taxon>Nematoda</taxon>
        <taxon>Chromadorea</taxon>
        <taxon>Rhabditida</taxon>
        <taxon>Spirurina</taxon>
        <taxon>Spiruromorpha</taxon>
        <taxon>Filarioidea</taxon>
        <taxon>Onchocercidae</taxon>
        <taxon>Onchocerca</taxon>
    </lineage>
</organism>
<protein>
    <submittedName>
        <fullName evidence="2 4">Uncharacterized protein</fullName>
    </submittedName>
</protein>
<proteinExistence type="predicted"/>
<accession>A0A182EHY1</accession>
<evidence type="ECO:0000313" key="2">
    <source>
        <dbReference type="EMBL" id="VDK87028.1"/>
    </source>
</evidence>
<evidence type="ECO:0000313" key="4">
    <source>
        <dbReference type="WBParaSite" id="nOo.2.0.1.t07707-RA"/>
    </source>
</evidence>
<evidence type="ECO:0000313" key="3">
    <source>
        <dbReference type="Proteomes" id="UP000271087"/>
    </source>
</evidence>
<name>A0A182EHY1_ONCOC</name>
<dbReference type="EMBL" id="UYRW01002869">
    <property type="protein sequence ID" value="VDK87028.1"/>
    <property type="molecule type" value="Genomic_DNA"/>
</dbReference>
<dbReference type="Proteomes" id="UP000271087">
    <property type="component" value="Unassembled WGS sequence"/>
</dbReference>
<reference evidence="2 3" key="2">
    <citation type="submission" date="2018-08" db="EMBL/GenBank/DDBJ databases">
        <authorList>
            <person name="Laetsch R D."/>
            <person name="Stevens L."/>
            <person name="Kumar S."/>
            <person name="Blaxter L. M."/>
        </authorList>
    </citation>
    <scope>NUCLEOTIDE SEQUENCE [LARGE SCALE GENOMIC DNA]</scope>
</reference>